<evidence type="ECO:0000256" key="4">
    <source>
        <dbReference type="ARBA" id="ARBA00023235"/>
    </source>
</evidence>
<dbReference type="PIRSF" id="PIRSF037016">
    <property type="entry name" value="Pseudouridin_synth_euk_prd"/>
    <property type="match status" value="1"/>
</dbReference>
<dbReference type="GO" id="GO:0003723">
    <property type="term" value="F:RNA binding"/>
    <property type="evidence" value="ECO:0007669"/>
    <property type="project" value="InterPro"/>
</dbReference>
<feature type="domain" description="TRUD" evidence="9">
    <location>
        <begin position="418"/>
        <end position="638"/>
    </location>
</feature>
<comment type="function">
    <text evidence="5">Pseudouridine synthase that catalyzes pseudouridylation of mRNAs.</text>
</comment>
<keyword evidence="11" id="KW-1185">Reference proteome</keyword>
<dbReference type="OrthoDB" id="447290at2759"/>
<evidence type="ECO:0000313" key="11">
    <source>
        <dbReference type="Proteomes" id="UP000694569"/>
    </source>
</evidence>
<protein>
    <recommendedName>
        <fullName evidence="6">Pseudouridylate synthase PUS7L</fullName>
    </recommendedName>
    <alternativeName>
        <fullName evidence="7">Pseudouridylate synthase 7 homolog-like protein</fullName>
    </alternativeName>
</protein>
<dbReference type="Pfam" id="PF01142">
    <property type="entry name" value="TruD"/>
    <property type="match status" value="1"/>
</dbReference>
<dbReference type="GeneTree" id="ENSGT00530000063554"/>
<dbReference type="InterPro" id="IPR056961">
    <property type="entry name" value="R3H_PUS7L"/>
</dbReference>
<dbReference type="GO" id="GO:0006397">
    <property type="term" value="P:mRNA processing"/>
    <property type="evidence" value="ECO:0007669"/>
    <property type="project" value="UniProtKB-KW"/>
</dbReference>
<evidence type="ECO:0000256" key="1">
    <source>
        <dbReference type="ARBA" id="ARBA00001166"/>
    </source>
</evidence>
<evidence type="ECO:0000256" key="5">
    <source>
        <dbReference type="ARBA" id="ARBA00057241"/>
    </source>
</evidence>
<gene>
    <name evidence="10" type="primary">PUS7L</name>
</gene>
<feature type="region of interest" description="Disordered" evidence="8">
    <location>
        <begin position="46"/>
        <end position="87"/>
    </location>
</feature>
<dbReference type="Pfam" id="PF23943">
    <property type="entry name" value="PUS7L_N"/>
    <property type="match status" value="1"/>
</dbReference>
<dbReference type="PANTHER" id="PTHR13326:SF21">
    <property type="entry name" value="PSEUDOURIDYLATE SYNTHASE PUS7L"/>
    <property type="match status" value="1"/>
</dbReference>
<dbReference type="GO" id="GO:0005634">
    <property type="term" value="C:nucleus"/>
    <property type="evidence" value="ECO:0007669"/>
    <property type="project" value="TreeGrafter"/>
</dbReference>
<comment type="catalytic activity">
    <reaction evidence="1">
        <text>a uridine in mRNA = a pseudouridine in mRNA</text>
        <dbReference type="Rhea" id="RHEA:56644"/>
        <dbReference type="Rhea" id="RHEA-COMP:14658"/>
        <dbReference type="Rhea" id="RHEA-COMP:14659"/>
        <dbReference type="ChEBI" id="CHEBI:65314"/>
        <dbReference type="ChEBI" id="CHEBI:65315"/>
    </reaction>
</comment>
<dbReference type="InterPro" id="IPR042214">
    <property type="entry name" value="TruD_catalytic"/>
</dbReference>
<feature type="compositionally biased region" description="Basic and acidic residues" evidence="8">
    <location>
        <begin position="46"/>
        <end position="59"/>
    </location>
</feature>
<dbReference type="PANTHER" id="PTHR13326">
    <property type="entry name" value="TRNA PSEUDOURIDINE SYNTHASE D"/>
    <property type="match status" value="1"/>
</dbReference>
<evidence type="ECO:0000256" key="3">
    <source>
        <dbReference type="ARBA" id="ARBA00022664"/>
    </source>
</evidence>
<dbReference type="SMR" id="A0A8C5N2I1"/>
<dbReference type="GO" id="GO:0001522">
    <property type="term" value="P:pseudouridine synthesis"/>
    <property type="evidence" value="ECO:0007669"/>
    <property type="project" value="InterPro"/>
</dbReference>
<evidence type="ECO:0000256" key="8">
    <source>
        <dbReference type="SAM" id="MobiDB-lite"/>
    </source>
</evidence>
<dbReference type="InterPro" id="IPR056963">
    <property type="entry name" value="PUS7L_N"/>
</dbReference>
<name>A0A8C5N2I1_9ANUR</name>
<dbReference type="NCBIfam" id="TIGR00094">
    <property type="entry name" value="tRNA_TruD_broad"/>
    <property type="match status" value="1"/>
</dbReference>
<keyword evidence="3" id="KW-0507">mRNA processing</keyword>
<dbReference type="Gene3D" id="3.30.2350.20">
    <property type="entry name" value="TruD, catalytic domain"/>
    <property type="match status" value="2"/>
</dbReference>
<organism evidence="10 11">
    <name type="scientific">Leptobrachium leishanense</name>
    <name type="common">Leishan spiny toad</name>
    <dbReference type="NCBI Taxonomy" id="445787"/>
    <lineage>
        <taxon>Eukaryota</taxon>
        <taxon>Metazoa</taxon>
        <taxon>Chordata</taxon>
        <taxon>Craniata</taxon>
        <taxon>Vertebrata</taxon>
        <taxon>Euteleostomi</taxon>
        <taxon>Amphibia</taxon>
        <taxon>Batrachia</taxon>
        <taxon>Anura</taxon>
        <taxon>Pelobatoidea</taxon>
        <taxon>Megophryidae</taxon>
        <taxon>Leptobrachium</taxon>
    </lineage>
</organism>
<dbReference type="Proteomes" id="UP000694569">
    <property type="component" value="Unplaced"/>
</dbReference>
<comment type="similarity">
    <text evidence="2">Belongs to the pseudouridine synthase TruD family.</text>
</comment>
<dbReference type="InterPro" id="IPR020103">
    <property type="entry name" value="PsdUridine_synth_cat_dom_sf"/>
</dbReference>
<dbReference type="AlphaFoldDB" id="A0A8C5N2I1"/>
<accession>A0A8C5N2I1</accession>
<proteinExistence type="inferred from homology"/>
<dbReference type="Ensembl" id="ENSLLET00000022847.1">
    <property type="protein sequence ID" value="ENSLLEP00000021994.1"/>
    <property type="gene ID" value="ENSLLEG00000013964.1"/>
</dbReference>
<keyword evidence="4" id="KW-0413">Isomerase</keyword>
<dbReference type="FunFam" id="3.30.2350.20:FF:000005">
    <property type="entry name" value="pseudouridylate synthase 7 homolog-like protein"/>
    <property type="match status" value="1"/>
</dbReference>
<evidence type="ECO:0000256" key="6">
    <source>
        <dbReference type="ARBA" id="ARBA00067866"/>
    </source>
</evidence>
<dbReference type="InterPro" id="IPR011760">
    <property type="entry name" value="PsdUridine_synth_TruD_insert"/>
</dbReference>
<dbReference type="Pfam" id="PF25094">
    <property type="entry name" value="R3H_PUS7L"/>
    <property type="match status" value="1"/>
</dbReference>
<dbReference type="PROSITE" id="PS50984">
    <property type="entry name" value="TRUD"/>
    <property type="match status" value="1"/>
</dbReference>
<evidence type="ECO:0000259" key="9">
    <source>
        <dbReference type="PROSITE" id="PS50984"/>
    </source>
</evidence>
<evidence type="ECO:0000256" key="7">
    <source>
        <dbReference type="ARBA" id="ARBA00079696"/>
    </source>
</evidence>
<dbReference type="GO" id="GO:0009982">
    <property type="term" value="F:pseudouridine synthase activity"/>
    <property type="evidence" value="ECO:0007669"/>
    <property type="project" value="InterPro"/>
</dbReference>
<reference evidence="10" key="2">
    <citation type="submission" date="2025-09" db="UniProtKB">
        <authorList>
            <consortium name="Ensembl"/>
        </authorList>
    </citation>
    <scope>IDENTIFICATION</scope>
</reference>
<dbReference type="SUPFAM" id="SSF55120">
    <property type="entry name" value="Pseudouridine synthase"/>
    <property type="match status" value="1"/>
</dbReference>
<evidence type="ECO:0000256" key="2">
    <source>
        <dbReference type="ARBA" id="ARBA00007953"/>
    </source>
</evidence>
<evidence type="ECO:0000313" key="10">
    <source>
        <dbReference type="Ensembl" id="ENSLLEP00000021994.1"/>
    </source>
</evidence>
<reference evidence="10" key="1">
    <citation type="submission" date="2025-08" db="UniProtKB">
        <authorList>
            <consortium name="Ensembl"/>
        </authorList>
    </citation>
    <scope>IDENTIFICATION</scope>
</reference>
<dbReference type="CDD" id="cd02576">
    <property type="entry name" value="PseudoU_synth_ScPUS7"/>
    <property type="match status" value="1"/>
</dbReference>
<dbReference type="InterPro" id="IPR001656">
    <property type="entry name" value="PsdUridine_synth_TruD"/>
</dbReference>
<sequence length="689" mass="77916">METENPSPTCLDSLCYVSDHTGFVGTIKNTPADFVVTEIDDSGRLVTRDDADRSEERIQAEGNQSRSRHDNGKKQHTDSQDSPGRFTGTIACVSDTGDLSSGELKSVDGHVHVCDTGSILGSVLDVSVLNSLNHFVASIKSAWTAQTSEADQQELSLGFFSEKNERANIHRNVRKTFPVLITFTKSTELLVKPNLDYRELCQLTSEAEADEFFTFLDAKVENSRFTFQPDDCKAHRTCIHHFINKKFGKLLETKSFSEKDTSGLAKAAITVRFRARKGSYMKRHRAEDADNHNVYTAFTLRKENVETLEAISCLATLLDVLPSDFSYAGIKDKKAVTYQAMVVKKVHPESLRRIEGLIERKGMIIYNIRPVKQHLHLGQLNGNRFHIVVRDVSNHSCDSSASVQQRIEEAICNVKVKGFINYYGPQRFGRGQAHKIGLALLKEKMDIAVTLLFTPDAADDVVNKAKRYFVQTDDVKGSLALMPDYKVRERMMLRALNRYGMNPEGYVRGWLCIPHSMRIFYVHAYCSKIWNEAASYRIRTYGSEVVEGDLVFCDQRTNQVSSLSDRVHIVTSTEAEARIYSINNVLLPMPGHSITYPANKVGDWYREALDKEGLQACKYRVSPLQLNIPGCYRHILKHPLNLTFQINEESDNQESESTDSTKTYLTLNMDLESSCYATVCFREMMKCNF</sequence>
<feature type="compositionally biased region" description="Basic and acidic residues" evidence="8">
    <location>
        <begin position="67"/>
        <end position="79"/>
    </location>
</feature>